<organism evidence="1 2">
    <name type="scientific">Savagea serpentis</name>
    <dbReference type="NCBI Taxonomy" id="2785297"/>
    <lineage>
        <taxon>Bacteria</taxon>
        <taxon>Bacillati</taxon>
        <taxon>Bacillota</taxon>
        <taxon>Bacilli</taxon>
        <taxon>Bacillales</taxon>
        <taxon>Caryophanaceae</taxon>
        <taxon>Savagea</taxon>
    </lineage>
</organism>
<dbReference type="EMBL" id="JADKPV010000001">
    <property type="protein sequence ID" value="MBF4500223.1"/>
    <property type="molecule type" value="Genomic_DNA"/>
</dbReference>
<comment type="caution">
    <text evidence="1">The sequence shown here is derived from an EMBL/GenBank/DDBJ whole genome shotgun (WGS) entry which is preliminary data.</text>
</comment>
<evidence type="ECO:0000313" key="2">
    <source>
        <dbReference type="Proteomes" id="UP000622653"/>
    </source>
</evidence>
<gene>
    <name evidence="1" type="ORF">IRY55_02510</name>
</gene>
<sequence length="278" mass="32969">MEYKNSKVYKLAQKVLHNEKYQKLHWEVVDFPEYEGLNGSMIMPDIWDRLMERNNGEMPSQKEFVQECLVDSKEFFFKKMNSNGERWLMPYFDGQKQWYAFCWNERLIRAIIARAARSYPSFVAEYTAKLMIEYTYPKFKIIENNYLDRMLGSDITIVTPDNKVIYLHVMRDSYYSRHYFINKSGTTGKLWHNGVCNEFDRDFNEAHAQLFYDTNNNKYNLIINDCVFITQAYIKEVIDNVIDSAEPLADSQLLRLDQWLIDTGIDKNGVGLDCFVTN</sequence>
<dbReference type="Proteomes" id="UP000622653">
    <property type="component" value="Unassembled WGS sequence"/>
</dbReference>
<dbReference type="RefSeq" id="WP_194561672.1">
    <property type="nucleotide sequence ID" value="NZ_JADKPV010000001.1"/>
</dbReference>
<name>A0A8J7G6U0_9BACL</name>
<reference evidence="1" key="1">
    <citation type="submission" date="2020-11" db="EMBL/GenBank/DDBJ databases">
        <title>Multidrug resistant novel bacterium Savagea serpentis sp. nov., isolated from the scats of a vine snake (Ahaetulla nasuta).</title>
        <authorList>
            <person name="Venkata Ramana V."/>
            <person name="Vikas Patil S."/>
            <person name="Yogita Lugani V."/>
        </authorList>
    </citation>
    <scope>NUCLEOTIDE SEQUENCE</scope>
    <source>
        <strain evidence="1">SN6</strain>
    </source>
</reference>
<accession>A0A8J7G6U0</accession>
<keyword evidence="2" id="KW-1185">Reference proteome</keyword>
<protein>
    <submittedName>
        <fullName evidence="1">Uncharacterized protein</fullName>
    </submittedName>
</protein>
<dbReference type="AlphaFoldDB" id="A0A8J7G6U0"/>
<evidence type="ECO:0000313" key="1">
    <source>
        <dbReference type="EMBL" id="MBF4500223.1"/>
    </source>
</evidence>
<proteinExistence type="predicted"/>